<evidence type="ECO:0000313" key="2">
    <source>
        <dbReference type="EMBL" id="KAJ5537670.1"/>
    </source>
</evidence>
<keyword evidence="1" id="KW-0812">Transmembrane</keyword>
<evidence type="ECO:0000313" key="3">
    <source>
        <dbReference type="Proteomes" id="UP001220324"/>
    </source>
</evidence>
<comment type="caution">
    <text evidence="2">The sequence shown here is derived from an EMBL/GenBank/DDBJ whole genome shotgun (WGS) entry which is preliminary data.</text>
</comment>
<dbReference type="AlphaFoldDB" id="A0AAD6GD78"/>
<keyword evidence="3" id="KW-1185">Reference proteome</keyword>
<dbReference type="EMBL" id="JAQIZZ010000006">
    <property type="protein sequence ID" value="KAJ5537670.1"/>
    <property type="molecule type" value="Genomic_DNA"/>
</dbReference>
<keyword evidence="1" id="KW-1133">Transmembrane helix</keyword>
<reference evidence="2 3" key="1">
    <citation type="journal article" date="2023" name="IMA Fungus">
        <title>Comparative genomic study of the Penicillium genus elucidates a diverse pangenome and 15 lateral gene transfer events.</title>
        <authorList>
            <person name="Petersen C."/>
            <person name="Sorensen T."/>
            <person name="Nielsen M.R."/>
            <person name="Sondergaard T.E."/>
            <person name="Sorensen J.L."/>
            <person name="Fitzpatrick D.A."/>
            <person name="Frisvad J.C."/>
            <person name="Nielsen K.L."/>
        </authorList>
    </citation>
    <scope>NUCLEOTIDE SEQUENCE [LARGE SCALE GENOMIC DNA]</scope>
    <source>
        <strain evidence="2 3">IBT 35679</strain>
    </source>
</reference>
<proteinExistence type="predicted"/>
<protein>
    <submittedName>
        <fullName evidence="2">Uncharacterized protein</fullName>
    </submittedName>
</protein>
<accession>A0AAD6GD78</accession>
<organism evidence="2 3">
    <name type="scientific">Penicillium frequentans</name>
    <dbReference type="NCBI Taxonomy" id="3151616"/>
    <lineage>
        <taxon>Eukaryota</taxon>
        <taxon>Fungi</taxon>
        <taxon>Dikarya</taxon>
        <taxon>Ascomycota</taxon>
        <taxon>Pezizomycotina</taxon>
        <taxon>Eurotiomycetes</taxon>
        <taxon>Eurotiomycetidae</taxon>
        <taxon>Eurotiales</taxon>
        <taxon>Aspergillaceae</taxon>
        <taxon>Penicillium</taxon>
    </lineage>
</organism>
<evidence type="ECO:0000256" key="1">
    <source>
        <dbReference type="SAM" id="Phobius"/>
    </source>
</evidence>
<gene>
    <name evidence="2" type="ORF">N7494_007149</name>
</gene>
<sequence length="85" mass="10095">MVDEEVNLYKYYAPSFMLVITVSKFTVMHTCKVIIIRQWFTYHYDRRPFSDLLAQARIRRPPYISQRILILLAPINFSAAVVHMS</sequence>
<name>A0AAD6GD78_9EURO</name>
<feature type="transmembrane region" description="Helical" evidence="1">
    <location>
        <begin position="12"/>
        <end position="36"/>
    </location>
</feature>
<dbReference type="Proteomes" id="UP001220324">
    <property type="component" value="Unassembled WGS sequence"/>
</dbReference>
<keyword evidence="1" id="KW-0472">Membrane</keyword>